<keyword evidence="3" id="KW-1185">Reference proteome</keyword>
<protein>
    <recommendedName>
        <fullName evidence="4">Transposase</fullName>
    </recommendedName>
</protein>
<dbReference type="Proteomes" id="UP001596297">
    <property type="component" value="Unassembled WGS sequence"/>
</dbReference>
<evidence type="ECO:0008006" key="4">
    <source>
        <dbReference type="Google" id="ProtNLM"/>
    </source>
</evidence>
<evidence type="ECO:0000313" key="2">
    <source>
        <dbReference type="EMBL" id="MFC6593061.1"/>
    </source>
</evidence>
<evidence type="ECO:0000313" key="3">
    <source>
        <dbReference type="Proteomes" id="UP001596297"/>
    </source>
</evidence>
<organism evidence="1 3">
    <name type="scientific">Deinococcus lacus</name>
    <dbReference type="NCBI Taxonomy" id="392561"/>
    <lineage>
        <taxon>Bacteria</taxon>
        <taxon>Thermotogati</taxon>
        <taxon>Deinococcota</taxon>
        <taxon>Deinococci</taxon>
        <taxon>Deinococcales</taxon>
        <taxon>Deinococcaceae</taxon>
        <taxon>Deinococcus</taxon>
    </lineage>
</organism>
<accession>A0ABW1YH99</accession>
<reference evidence="1" key="1">
    <citation type="journal article" date="2014" name="Int. J. Syst. Evol. Microbiol.">
        <title>Complete genome of a new Firmicutes species belonging to the dominant human colonic microbiota ('Ruminococcus bicirculans') reveals two chromosomes and a selective capacity to utilize plant glucans.</title>
        <authorList>
            <consortium name="NISC Comparative Sequencing Program"/>
            <person name="Wegmann U."/>
            <person name="Louis P."/>
            <person name="Goesmann A."/>
            <person name="Henrissat B."/>
            <person name="Duncan S.H."/>
            <person name="Flint H.J."/>
        </authorList>
    </citation>
    <scope>NUCLEOTIDE SEQUENCE</scope>
    <source>
        <strain evidence="1">NBRC 112440</strain>
    </source>
</reference>
<gene>
    <name evidence="1" type="ORF">ACFP81_13600</name>
    <name evidence="2" type="ORF">ACFP81_14295</name>
</gene>
<reference evidence="1" key="3">
    <citation type="submission" date="2024-09" db="EMBL/GenBank/DDBJ databases">
        <authorList>
            <person name="Sun Q."/>
            <person name="Mori K."/>
        </authorList>
    </citation>
    <scope>NUCLEOTIDE SEQUENCE</scope>
    <source>
        <strain evidence="1">NBRC 112440</strain>
    </source>
</reference>
<dbReference type="RefSeq" id="WP_380084046.1">
    <property type="nucleotide sequence ID" value="NZ_JBHSWD010000003.1"/>
</dbReference>
<sequence length="64" mass="7480">MNDFLETALTFPTLPWSVFFGGVRSTGWWQPLGRWVTRQTARLTTASMRRTQAYWPNWDSVGSR</sequence>
<name>A0ABW1YH99_9DEIO</name>
<reference evidence="3" key="2">
    <citation type="journal article" date="2019" name="Int. J. Syst. Evol. Microbiol.">
        <title>The Global Catalogue of Microorganisms (GCM) 10K type strain sequencing project: providing services to taxonomists for standard genome sequencing and annotation.</title>
        <authorList>
            <consortium name="The Broad Institute Genomics Platform"/>
            <consortium name="The Broad Institute Genome Sequencing Center for Infectious Disease"/>
            <person name="Wu L."/>
            <person name="Ma J."/>
        </authorList>
    </citation>
    <scope>NUCLEOTIDE SEQUENCE [LARGE SCALE GENOMIC DNA]</scope>
    <source>
        <strain evidence="3">CGMCC 1.15772</strain>
    </source>
</reference>
<evidence type="ECO:0000313" key="1">
    <source>
        <dbReference type="EMBL" id="MFC6592932.1"/>
    </source>
</evidence>
<dbReference type="EMBL" id="JBHSWD010000003">
    <property type="protein sequence ID" value="MFC6593061.1"/>
    <property type="molecule type" value="Genomic_DNA"/>
</dbReference>
<comment type="caution">
    <text evidence="1">The sequence shown here is derived from an EMBL/GenBank/DDBJ whole genome shotgun (WGS) entry which is preliminary data.</text>
</comment>
<dbReference type="EMBL" id="JBHSWD010000003">
    <property type="protein sequence ID" value="MFC6592932.1"/>
    <property type="molecule type" value="Genomic_DNA"/>
</dbReference>
<proteinExistence type="predicted"/>